<protein>
    <recommendedName>
        <fullName evidence="5">Lipoprotein</fullName>
    </recommendedName>
</protein>
<evidence type="ECO:0000256" key="2">
    <source>
        <dbReference type="SAM" id="Phobius"/>
    </source>
</evidence>
<gene>
    <name evidence="3" type="ORF">HMPREF9249_02405</name>
</gene>
<feature type="region of interest" description="Disordered" evidence="1">
    <location>
        <begin position="56"/>
        <end position="85"/>
    </location>
</feature>
<evidence type="ECO:0000313" key="3">
    <source>
        <dbReference type="EMBL" id="EKB62182.1"/>
    </source>
</evidence>
<evidence type="ECO:0008006" key="5">
    <source>
        <dbReference type="Google" id="ProtNLM"/>
    </source>
</evidence>
<dbReference type="AlphaFoldDB" id="K1MD79"/>
<keyword evidence="2" id="KW-1133">Transmembrane helix</keyword>
<name>K1MD79_9LACO</name>
<organism evidence="3 4">
    <name type="scientific">Lactobacillus crispatus FB077-07</name>
    <dbReference type="NCBI Taxonomy" id="883092"/>
    <lineage>
        <taxon>Bacteria</taxon>
        <taxon>Bacillati</taxon>
        <taxon>Bacillota</taxon>
        <taxon>Bacilli</taxon>
        <taxon>Lactobacillales</taxon>
        <taxon>Lactobacillaceae</taxon>
        <taxon>Lactobacillus</taxon>
    </lineage>
</organism>
<dbReference type="OrthoDB" id="2307426at2"/>
<sequence length="230" mass="26000">MKRQQKQKEPKSPLLYFGIAIGCVVIFGIIALGINSYRNSQAQKAKQEEQVRQEKIRKEKARPKFKAYQAQDNSGSDKSEQLTKKQATKRLSADINYGFKLMQQTDALVGTKITQKQLSTAQRKNVAKYFDSLTVFNSFNQATNISTASGQNFYGQNGHNKTYKTSKQGDPYRVTGGSVEYNGSSYNDYIFDVLLQYKAGAYSSKRWLTIYVDKSTGVMTQVKMKGNQNE</sequence>
<evidence type="ECO:0000313" key="4">
    <source>
        <dbReference type="Proteomes" id="UP000004722"/>
    </source>
</evidence>
<reference evidence="3 4" key="1">
    <citation type="submission" date="2012-07" db="EMBL/GenBank/DDBJ databases">
        <title>The Genome Sequence of Lactobacillus crispatus FB077-07.</title>
        <authorList>
            <consortium name="The Broad Institute Genome Sequencing Platform"/>
            <person name="Earl A."/>
            <person name="Ward D."/>
            <person name="Feldgarden M."/>
            <person name="Gevers D."/>
            <person name="Saerens B."/>
            <person name="Vaneechoutte M."/>
            <person name="Walker B."/>
            <person name="Young S.K."/>
            <person name="Zeng Q."/>
            <person name="Gargeya S."/>
            <person name="Fitzgerald M."/>
            <person name="Haas B."/>
            <person name="Abouelleil A."/>
            <person name="Alvarado L."/>
            <person name="Arachchi H.M."/>
            <person name="Berlin A.M."/>
            <person name="Chapman S.B."/>
            <person name="Goldberg J."/>
            <person name="Griggs A."/>
            <person name="Gujja S."/>
            <person name="Hansen M."/>
            <person name="Howarth C."/>
            <person name="Imamovic A."/>
            <person name="Larimer J."/>
            <person name="McCowen C."/>
            <person name="Montmayeur A."/>
            <person name="Murphy C."/>
            <person name="Neiman D."/>
            <person name="Pearson M."/>
            <person name="Priest M."/>
            <person name="Roberts A."/>
            <person name="Saif S."/>
            <person name="Shea T."/>
            <person name="Sisk P."/>
            <person name="Sykes S."/>
            <person name="Wortman J."/>
            <person name="Nusbaum C."/>
            <person name="Birren B."/>
        </authorList>
    </citation>
    <scope>NUCLEOTIDE SEQUENCE [LARGE SCALE GENOMIC DNA]</scope>
    <source>
        <strain evidence="3 4">FB077-07</strain>
    </source>
</reference>
<dbReference type="PATRIC" id="fig|883092.3.peg.2387"/>
<dbReference type="EMBL" id="AGZG01000115">
    <property type="protein sequence ID" value="EKB62182.1"/>
    <property type="molecule type" value="Genomic_DNA"/>
</dbReference>
<dbReference type="PROSITE" id="PS51257">
    <property type="entry name" value="PROKAR_LIPOPROTEIN"/>
    <property type="match status" value="1"/>
</dbReference>
<dbReference type="HOGENOM" id="CLU_1203594_0_0_9"/>
<proteinExistence type="predicted"/>
<comment type="caution">
    <text evidence="3">The sequence shown here is derived from an EMBL/GenBank/DDBJ whole genome shotgun (WGS) entry which is preliminary data.</text>
</comment>
<evidence type="ECO:0000256" key="1">
    <source>
        <dbReference type="SAM" id="MobiDB-lite"/>
    </source>
</evidence>
<feature type="transmembrane region" description="Helical" evidence="2">
    <location>
        <begin position="12"/>
        <end position="34"/>
    </location>
</feature>
<dbReference type="RefSeq" id="WP_005729891.1">
    <property type="nucleotide sequence ID" value="NZ_JH932275.1"/>
</dbReference>
<accession>K1MD79</accession>
<dbReference type="Proteomes" id="UP000004722">
    <property type="component" value="Unassembled WGS sequence"/>
</dbReference>
<keyword evidence="2" id="KW-0472">Membrane</keyword>
<keyword evidence="2" id="KW-0812">Transmembrane</keyword>